<keyword evidence="8 11" id="KW-1133">Transmembrane helix</keyword>
<dbReference type="EMBL" id="MFST01000019">
    <property type="protein sequence ID" value="OGI45118.1"/>
    <property type="molecule type" value="Genomic_DNA"/>
</dbReference>
<evidence type="ECO:0000256" key="1">
    <source>
        <dbReference type="ARBA" id="ARBA00000085"/>
    </source>
</evidence>
<gene>
    <name evidence="14" type="ORF">A2V92_05670</name>
</gene>
<evidence type="ECO:0000256" key="5">
    <source>
        <dbReference type="ARBA" id="ARBA00022679"/>
    </source>
</evidence>
<dbReference type="Pfam" id="PF02518">
    <property type="entry name" value="HATPase_c"/>
    <property type="match status" value="1"/>
</dbReference>
<dbReference type="InterPro" id="IPR004358">
    <property type="entry name" value="Sig_transdc_His_kin-like_C"/>
</dbReference>
<dbReference type="PROSITE" id="PS50109">
    <property type="entry name" value="HIS_KIN"/>
    <property type="match status" value="1"/>
</dbReference>
<dbReference type="Gene3D" id="3.30.450.350">
    <property type="entry name" value="CHASE domain"/>
    <property type="match status" value="1"/>
</dbReference>
<dbReference type="Pfam" id="PF00512">
    <property type="entry name" value="HisKA"/>
    <property type="match status" value="1"/>
</dbReference>
<feature type="coiled-coil region" evidence="10">
    <location>
        <begin position="282"/>
        <end position="316"/>
    </location>
</feature>
<dbReference type="Proteomes" id="UP000179344">
    <property type="component" value="Unassembled WGS sequence"/>
</dbReference>
<dbReference type="SMART" id="SM00388">
    <property type="entry name" value="HisKA"/>
    <property type="match status" value="1"/>
</dbReference>
<keyword evidence="9 11" id="KW-0472">Membrane</keyword>
<comment type="caution">
    <text evidence="14">The sequence shown here is derived from an EMBL/GenBank/DDBJ whole genome shotgun (WGS) entry which is preliminary data.</text>
</comment>
<dbReference type="CDD" id="cd00082">
    <property type="entry name" value="HisKA"/>
    <property type="match status" value="1"/>
</dbReference>
<dbReference type="Gene3D" id="1.10.287.130">
    <property type="match status" value="1"/>
</dbReference>
<dbReference type="InterPro" id="IPR006189">
    <property type="entry name" value="CHASE_dom"/>
</dbReference>
<dbReference type="InterPro" id="IPR036890">
    <property type="entry name" value="HATPase_C_sf"/>
</dbReference>
<dbReference type="PANTHER" id="PTHR43304">
    <property type="entry name" value="PHYTOCHROME-LIKE PROTEIN CPH1"/>
    <property type="match status" value="1"/>
</dbReference>
<protein>
    <recommendedName>
        <fullName evidence="3">histidine kinase</fullName>
        <ecNumber evidence="3">2.7.13.3</ecNumber>
    </recommendedName>
</protein>
<evidence type="ECO:0000256" key="2">
    <source>
        <dbReference type="ARBA" id="ARBA00004370"/>
    </source>
</evidence>
<dbReference type="PROSITE" id="PS50839">
    <property type="entry name" value="CHASE"/>
    <property type="match status" value="1"/>
</dbReference>
<evidence type="ECO:0000259" key="12">
    <source>
        <dbReference type="PROSITE" id="PS50109"/>
    </source>
</evidence>
<evidence type="ECO:0000256" key="11">
    <source>
        <dbReference type="SAM" id="Phobius"/>
    </source>
</evidence>
<evidence type="ECO:0000256" key="8">
    <source>
        <dbReference type="ARBA" id="ARBA00022989"/>
    </source>
</evidence>
<keyword evidence="6 11" id="KW-0812">Transmembrane</keyword>
<dbReference type="InterPro" id="IPR003594">
    <property type="entry name" value="HATPase_dom"/>
</dbReference>
<feature type="domain" description="Histidine kinase" evidence="12">
    <location>
        <begin position="323"/>
        <end position="536"/>
    </location>
</feature>
<feature type="domain" description="CHASE" evidence="13">
    <location>
        <begin position="110"/>
        <end position="187"/>
    </location>
</feature>
<evidence type="ECO:0000256" key="10">
    <source>
        <dbReference type="SAM" id="Coils"/>
    </source>
</evidence>
<evidence type="ECO:0000313" key="14">
    <source>
        <dbReference type="EMBL" id="OGI45118.1"/>
    </source>
</evidence>
<reference evidence="14 15" key="1">
    <citation type="journal article" date="2016" name="Nat. Commun.">
        <title>Thousands of microbial genomes shed light on interconnected biogeochemical processes in an aquifer system.</title>
        <authorList>
            <person name="Anantharaman K."/>
            <person name="Brown C.T."/>
            <person name="Hug L.A."/>
            <person name="Sharon I."/>
            <person name="Castelle C.J."/>
            <person name="Probst A.J."/>
            <person name="Thomas B.C."/>
            <person name="Singh A."/>
            <person name="Wilkins M.J."/>
            <person name="Karaoz U."/>
            <person name="Brodie E.L."/>
            <person name="Williams K.H."/>
            <person name="Hubbard S.S."/>
            <person name="Banfield J.F."/>
        </authorList>
    </citation>
    <scope>NUCLEOTIDE SEQUENCE [LARGE SCALE GENOMIC DNA]</scope>
</reference>
<dbReference type="GO" id="GO:0016020">
    <property type="term" value="C:membrane"/>
    <property type="evidence" value="ECO:0007669"/>
    <property type="project" value="UniProtKB-SubCell"/>
</dbReference>
<name>A0A1F6TJ54_9PROT</name>
<evidence type="ECO:0000256" key="4">
    <source>
        <dbReference type="ARBA" id="ARBA00022553"/>
    </source>
</evidence>
<keyword evidence="5" id="KW-0808">Transferase</keyword>
<dbReference type="FunFam" id="3.30.565.10:FF:000006">
    <property type="entry name" value="Sensor histidine kinase WalK"/>
    <property type="match status" value="1"/>
</dbReference>
<dbReference type="Gene3D" id="3.30.565.10">
    <property type="entry name" value="Histidine kinase-like ATPase, C-terminal domain"/>
    <property type="match status" value="1"/>
</dbReference>
<dbReference type="AlphaFoldDB" id="A0A1F6TJ54"/>
<comment type="catalytic activity">
    <reaction evidence="1">
        <text>ATP + protein L-histidine = ADP + protein N-phospho-L-histidine.</text>
        <dbReference type="EC" id="2.7.13.3"/>
    </reaction>
</comment>
<dbReference type="InterPro" id="IPR003661">
    <property type="entry name" value="HisK_dim/P_dom"/>
</dbReference>
<dbReference type="SUPFAM" id="SSF47384">
    <property type="entry name" value="Homodimeric domain of signal transducing histidine kinase"/>
    <property type="match status" value="1"/>
</dbReference>
<comment type="subcellular location">
    <subcellularLocation>
        <location evidence="2">Membrane</location>
    </subcellularLocation>
</comment>
<evidence type="ECO:0000256" key="6">
    <source>
        <dbReference type="ARBA" id="ARBA00022692"/>
    </source>
</evidence>
<dbReference type="GO" id="GO:0000155">
    <property type="term" value="F:phosphorelay sensor kinase activity"/>
    <property type="evidence" value="ECO:0007669"/>
    <property type="project" value="InterPro"/>
</dbReference>
<dbReference type="InterPro" id="IPR005467">
    <property type="entry name" value="His_kinase_dom"/>
</dbReference>
<keyword evidence="10" id="KW-0175">Coiled coil</keyword>
<evidence type="ECO:0000259" key="13">
    <source>
        <dbReference type="PROSITE" id="PS50839"/>
    </source>
</evidence>
<evidence type="ECO:0000313" key="15">
    <source>
        <dbReference type="Proteomes" id="UP000179344"/>
    </source>
</evidence>
<dbReference type="SMART" id="SM01079">
    <property type="entry name" value="CHASE"/>
    <property type="match status" value="1"/>
</dbReference>
<dbReference type="PANTHER" id="PTHR43304:SF1">
    <property type="entry name" value="PAC DOMAIN-CONTAINING PROTEIN"/>
    <property type="match status" value="1"/>
</dbReference>
<dbReference type="InterPro" id="IPR052162">
    <property type="entry name" value="Sensor_kinase/Photoreceptor"/>
</dbReference>
<dbReference type="SMART" id="SM00387">
    <property type="entry name" value="HATPase_c"/>
    <property type="match status" value="1"/>
</dbReference>
<accession>A0A1F6TJ54</accession>
<keyword evidence="4" id="KW-0597">Phosphoprotein</keyword>
<dbReference type="InterPro" id="IPR036097">
    <property type="entry name" value="HisK_dim/P_sf"/>
</dbReference>
<sequence length="540" mass="59622">MHQPTRQGLLRWLPLALGGGGAVLALLLWQALAAQEDAHIARTLQMKTAAVSEDVGHALDSRIQALDRMVRRWEMRGRPGRKEWESDAALYLKHYPGYRAIAWADPALDVRWVVPRAGNGAGPGLGLGTEERQRTAAQTARRSRGATITRPLGAGAFAAFLPIYSDNGFDGFIVGAFQGRELFDAILRADAKHEGYAIAIADGAEELYLSGDGRGELKWVREAEIKSYGAAWRVRVWPNAGHLAQLRSPLPEVTLTMGIVMALLLALAAYFAMKAWFKEQEVEAVNRELVHENAERRRAEEAVARHAADLERSNAELQQFAYVASHDLQEPLRIVAGYVQLLARRYQGRLDAEADEFIAFAVDGATRMQGLISDLLTYSRVGSRGRAFEPVRCEDVLKQSLASLKLMIEESRATVTHDPLPTVTADAGQLHQLFLNLISNAVKYRGGTPPAIHIAAADRADAWQFSVRDNGIGIDPKYFERIFVIFQRLHGKDEYPGTGIGLAISKKVVENHGGRIWVESQAGKGATFYFTISKNLGRKQ</sequence>
<evidence type="ECO:0000256" key="7">
    <source>
        <dbReference type="ARBA" id="ARBA00022777"/>
    </source>
</evidence>
<dbReference type="SUPFAM" id="SSF55874">
    <property type="entry name" value="ATPase domain of HSP90 chaperone/DNA topoisomerase II/histidine kinase"/>
    <property type="match status" value="1"/>
</dbReference>
<evidence type="ECO:0000256" key="9">
    <source>
        <dbReference type="ARBA" id="ARBA00023136"/>
    </source>
</evidence>
<keyword evidence="7" id="KW-0418">Kinase</keyword>
<proteinExistence type="predicted"/>
<feature type="transmembrane region" description="Helical" evidence="11">
    <location>
        <begin position="253"/>
        <end position="273"/>
    </location>
</feature>
<dbReference type="PRINTS" id="PR00344">
    <property type="entry name" value="BCTRLSENSOR"/>
</dbReference>
<evidence type="ECO:0000256" key="3">
    <source>
        <dbReference type="ARBA" id="ARBA00012438"/>
    </source>
</evidence>
<dbReference type="InterPro" id="IPR042240">
    <property type="entry name" value="CHASE_sf"/>
</dbReference>
<dbReference type="EC" id="2.7.13.3" evidence="3"/>
<organism evidence="14 15">
    <name type="scientific">Candidatus Muproteobacteria bacterium RBG_16_65_31</name>
    <dbReference type="NCBI Taxonomy" id="1817759"/>
    <lineage>
        <taxon>Bacteria</taxon>
        <taxon>Pseudomonadati</taxon>
        <taxon>Pseudomonadota</taxon>
        <taxon>Candidatus Muproteobacteria</taxon>
    </lineage>
</organism>
<dbReference type="Pfam" id="PF03924">
    <property type="entry name" value="CHASE"/>
    <property type="match status" value="1"/>
</dbReference>
<dbReference type="CDD" id="cd16921">
    <property type="entry name" value="HATPase_FilI-like"/>
    <property type="match status" value="1"/>
</dbReference>